<gene>
    <name evidence="1" type="ORF">TEOVI_000860100</name>
</gene>
<dbReference type="InterPro" id="IPR059194">
    <property type="entry name" value="mL96-like"/>
</dbReference>
<dbReference type="VEuPathDB" id="TriTrypDB:TEOVI_000860100"/>
<keyword evidence="2" id="KW-1185">Reference proteome</keyword>
<evidence type="ECO:0000313" key="1">
    <source>
        <dbReference type="EMBL" id="SCU67801.1"/>
    </source>
</evidence>
<evidence type="ECO:0000313" key="2">
    <source>
        <dbReference type="Proteomes" id="UP000195570"/>
    </source>
</evidence>
<name>A0A1G4I754_TRYEQ</name>
<dbReference type="RefSeq" id="XP_067079077.1">
    <property type="nucleotide sequence ID" value="XM_067222976.1"/>
</dbReference>
<dbReference type="EMBL" id="CZPT02000805">
    <property type="protein sequence ID" value="SCU67801.1"/>
    <property type="molecule type" value="Genomic_DNA"/>
</dbReference>
<dbReference type="Proteomes" id="UP000195570">
    <property type="component" value="Unassembled WGS sequence"/>
</dbReference>
<proteinExistence type="predicted"/>
<organism evidence="1 2">
    <name type="scientific">Trypanosoma equiperdum</name>
    <dbReference type="NCBI Taxonomy" id="5694"/>
    <lineage>
        <taxon>Eukaryota</taxon>
        <taxon>Discoba</taxon>
        <taxon>Euglenozoa</taxon>
        <taxon>Kinetoplastea</taxon>
        <taxon>Metakinetoplastina</taxon>
        <taxon>Trypanosomatida</taxon>
        <taxon>Trypanosomatidae</taxon>
        <taxon>Trypanosoma</taxon>
    </lineage>
</organism>
<dbReference type="SMR" id="A0A1G4I754"/>
<dbReference type="AlphaFoldDB" id="A0A1G4I754"/>
<accession>A0A1G4I754</accession>
<comment type="caution">
    <text evidence="1">The sequence shown here is derived from an EMBL/GenBank/DDBJ whole genome shotgun (WGS) entry which is preliminary data.</text>
</comment>
<protein>
    <submittedName>
        <fullName evidence="1">Uncharacterized protein</fullName>
    </submittedName>
</protein>
<reference evidence="1" key="1">
    <citation type="submission" date="2016-09" db="EMBL/GenBank/DDBJ databases">
        <authorList>
            <person name="Hebert L."/>
            <person name="Moumen B."/>
        </authorList>
    </citation>
    <scope>NUCLEOTIDE SEQUENCE [LARGE SCALE GENOMIC DNA]</scope>
    <source>
        <strain evidence="1">OVI</strain>
    </source>
</reference>
<sequence length="144" mass="16368">MNDIYARRLAQATMFHQLMRCHGTLWAATQVTKEQMDYNFIREEFMRVNGRRAMPLLLGAAANENLHQLHLSHLSEHCAWGESARALAVQRQTPLSQRVAALGRMAETIHQVKTASTVQNLFNEQISCMEGISSFEEEPLIEGE</sequence>
<dbReference type="CDD" id="cd23711">
    <property type="entry name" value="mL96"/>
    <property type="match status" value="1"/>
</dbReference>
<dbReference type="GeneID" id="92382535"/>